<evidence type="ECO:0000256" key="1">
    <source>
        <dbReference type="ARBA" id="ARBA00022679"/>
    </source>
</evidence>
<protein>
    <submittedName>
        <fullName evidence="4">N-acetyltransferase</fullName>
    </submittedName>
</protein>
<dbReference type="Proteomes" id="UP000256520">
    <property type="component" value="Unassembled WGS sequence"/>
</dbReference>
<dbReference type="InterPro" id="IPR000182">
    <property type="entry name" value="GNAT_dom"/>
</dbReference>
<keyword evidence="2" id="KW-0012">Acyltransferase</keyword>
<proteinExistence type="predicted"/>
<reference evidence="5" key="1">
    <citation type="submission" date="2017-11" db="EMBL/GenBank/DDBJ databases">
        <authorList>
            <person name="Zhu W."/>
        </authorList>
    </citation>
    <scope>NUCLEOTIDE SEQUENCE [LARGE SCALE GENOMIC DNA]</scope>
    <source>
        <strain evidence="5">CAU 1051</strain>
    </source>
</reference>
<evidence type="ECO:0000313" key="4">
    <source>
        <dbReference type="EMBL" id="RDW19750.1"/>
    </source>
</evidence>
<keyword evidence="1 4" id="KW-0808">Transferase</keyword>
<dbReference type="Pfam" id="PF00583">
    <property type="entry name" value="Acetyltransf_1"/>
    <property type="match status" value="2"/>
</dbReference>
<dbReference type="PANTHER" id="PTHR43420:SF44">
    <property type="entry name" value="ACETYLTRANSFERASE YPEA"/>
    <property type="match status" value="1"/>
</dbReference>
<dbReference type="CDD" id="cd04301">
    <property type="entry name" value="NAT_SF"/>
    <property type="match status" value="2"/>
</dbReference>
<evidence type="ECO:0000256" key="2">
    <source>
        <dbReference type="ARBA" id="ARBA00023315"/>
    </source>
</evidence>
<dbReference type="Gene3D" id="3.40.630.30">
    <property type="match status" value="2"/>
</dbReference>
<gene>
    <name evidence="4" type="ORF">CWR45_06655</name>
</gene>
<dbReference type="RefSeq" id="WP_115749098.1">
    <property type="nucleotide sequence ID" value="NZ_PIOD01000006.1"/>
</dbReference>
<sequence length="276" mass="32268">MLTYEQLKEIKSLQFICEAGEDFELKLNWDMLRKREEGEANDFFHYSSNGLLVGFLALYDFGNKVEICGMVHPQHRRKGIFSDLFSKAIQVCKERQYDEILLNAPANSVMAKKFFESLTCNYANTEYQMKWFETELIEEKDVRIRPSVTKADLQLEVQLDVCCFGFSEGEAVDYNNRIRRENDQQFYIIEFEEEAVGKIRVSHEKSDAWIYGFAILPEHQGKGIGRKALKKIVLAEHQQGKNIFLDVEATNNHALKLYESCGFQSFHAQDYYRMEQ</sequence>
<name>A0A3D8PUB7_9BACI</name>
<feature type="domain" description="N-acetyltransferase" evidence="3">
    <location>
        <begin position="2"/>
        <end position="143"/>
    </location>
</feature>
<dbReference type="InterPro" id="IPR050680">
    <property type="entry name" value="YpeA/RimI_acetyltransf"/>
</dbReference>
<dbReference type="GO" id="GO:0016747">
    <property type="term" value="F:acyltransferase activity, transferring groups other than amino-acyl groups"/>
    <property type="evidence" value="ECO:0007669"/>
    <property type="project" value="InterPro"/>
</dbReference>
<feature type="domain" description="N-acetyltransferase" evidence="3">
    <location>
        <begin position="142"/>
        <end position="276"/>
    </location>
</feature>
<dbReference type="PROSITE" id="PS51186">
    <property type="entry name" value="GNAT"/>
    <property type="match status" value="2"/>
</dbReference>
<dbReference type="InterPro" id="IPR016181">
    <property type="entry name" value="Acyl_CoA_acyltransferase"/>
</dbReference>
<keyword evidence="5" id="KW-1185">Reference proteome</keyword>
<dbReference type="OrthoDB" id="7163760at2"/>
<dbReference type="PANTHER" id="PTHR43420">
    <property type="entry name" value="ACETYLTRANSFERASE"/>
    <property type="match status" value="1"/>
</dbReference>
<evidence type="ECO:0000259" key="3">
    <source>
        <dbReference type="PROSITE" id="PS51186"/>
    </source>
</evidence>
<dbReference type="SUPFAM" id="SSF55729">
    <property type="entry name" value="Acyl-CoA N-acyltransferases (Nat)"/>
    <property type="match status" value="2"/>
</dbReference>
<dbReference type="EMBL" id="PIOD01000006">
    <property type="protein sequence ID" value="RDW19750.1"/>
    <property type="molecule type" value="Genomic_DNA"/>
</dbReference>
<organism evidence="4 5">
    <name type="scientific">Oceanobacillus chungangensis</name>
    <dbReference type="NCBI Taxonomy" id="1229152"/>
    <lineage>
        <taxon>Bacteria</taxon>
        <taxon>Bacillati</taxon>
        <taxon>Bacillota</taxon>
        <taxon>Bacilli</taxon>
        <taxon>Bacillales</taxon>
        <taxon>Bacillaceae</taxon>
        <taxon>Oceanobacillus</taxon>
    </lineage>
</organism>
<evidence type="ECO:0000313" key="5">
    <source>
        <dbReference type="Proteomes" id="UP000256520"/>
    </source>
</evidence>
<accession>A0A3D8PUB7</accession>
<dbReference type="AlphaFoldDB" id="A0A3D8PUB7"/>
<comment type="caution">
    <text evidence="4">The sequence shown here is derived from an EMBL/GenBank/DDBJ whole genome shotgun (WGS) entry which is preliminary data.</text>
</comment>